<proteinExistence type="predicted"/>
<dbReference type="KEGG" id="beq:BEWA_022100"/>
<evidence type="ECO:0000313" key="2">
    <source>
        <dbReference type="Proteomes" id="UP000031512"/>
    </source>
</evidence>
<dbReference type="Proteomes" id="UP000031512">
    <property type="component" value="Chromosome 1"/>
</dbReference>
<organism evidence="1 2">
    <name type="scientific">Theileria equi strain WA</name>
    <dbReference type="NCBI Taxonomy" id="1537102"/>
    <lineage>
        <taxon>Eukaryota</taxon>
        <taxon>Sar</taxon>
        <taxon>Alveolata</taxon>
        <taxon>Apicomplexa</taxon>
        <taxon>Aconoidasida</taxon>
        <taxon>Piroplasmida</taxon>
        <taxon>Theileriidae</taxon>
        <taxon>Theileria</taxon>
    </lineage>
</organism>
<sequence>MYKRICLSFLVLCAALLLGVILSSRFRLEKLHEALDSAVIGPEGVAFVHRLVRFPSAWTREHEHLPEASTDVSETRKGVTVDLNSEDLPKEVYRSYIPEKRRHEIKINSELEGFKIGQILLGEHILEDELEYKEREIVIWMLEDGRNVVLVRNILYNGDIQSEEYIQDEKNIGEFHKYKE</sequence>
<dbReference type="GeneID" id="15803773"/>
<dbReference type="VEuPathDB" id="PiroplasmaDB:BEWA_022100"/>
<dbReference type="RefSeq" id="XP_004829028.1">
    <property type="nucleotide sequence ID" value="XM_004828971.1"/>
</dbReference>
<accession>L0AUR6</accession>
<reference evidence="1 2" key="1">
    <citation type="journal article" date="2012" name="BMC Genomics">
        <title>Comparative genomic analysis and phylogenetic position of Theileria equi.</title>
        <authorList>
            <person name="Kappmeyer L.S."/>
            <person name="Thiagarajan M."/>
            <person name="Herndon D.R."/>
            <person name="Ramsay J.D."/>
            <person name="Caler E."/>
            <person name="Djikeng A."/>
            <person name="Gillespie J.J."/>
            <person name="Lau A.O."/>
            <person name="Roalson E.H."/>
            <person name="Silva J.C."/>
            <person name="Silva M.G."/>
            <person name="Suarez C.E."/>
            <person name="Ueti M.W."/>
            <person name="Nene V.M."/>
            <person name="Mealey R.H."/>
            <person name="Knowles D.P."/>
            <person name="Brayton K.A."/>
        </authorList>
    </citation>
    <scope>NUCLEOTIDE SEQUENCE [LARGE SCALE GENOMIC DNA]</scope>
    <source>
        <strain evidence="1 2">WA</strain>
    </source>
</reference>
<keyword evidence="2" id="KW-1185">Reference proteome</keyword>
<dbReference type="EMBL" id="CP001669">
    <property type="protein sequence ID" value="AFZ79362.1"/>
    <property type="molecule type" value="Genomic_DNA"/>
</dbReference>
<name>L0AUR6_THEEQ</name>
<dbReference type="AlphaFoldDB" id="L0AUR6"/>
<protein>
    <submittedName>
        <fullName evidence="1">Signal peptide-containing protein</fullName>
    </submittedName>
</protein>
<evidence type="ECO:0000313" key="1">
    <source>
        <dbReference type="EMBL" id="AFZ79362.1"/>
    </source>
</evidence>
<gene>
    <name evidence="1" type="ORF">BEWA_022100</name>
</gene>